<dbReference type="Pfam" id="PF02321">
    <property type="entry name" value="OEP"/>
    <property type="match status" value="1"/>
</dbReference>
<dbReference type="SUPFAM" id="SSF56954">
    <property type="entry name" value="Outer membrane efflux proteins (OEP)"/>
    <property type="match status" value="1"/>
</dbReference>
<proteinExistence type="inferred from homology"/>
<dbReference type="OrthoDB" id="7616531at2"/>
<sequence>MRKFIGAALLLLPATLHAEPLTFDAALQRAQSEAPSLKGREASVTAAQSAAIAADRLPDPTLDIGIRDFPVTGPDAGRFNRDDFTMTTIGVSQQFINPAKRHARAARAGADIGIAEAGVEVEARNIRLETALAWVDLYYGERQLNELKLLDESLSDLQSTVTARLTSGSARPSQSLEPDQLRAQVNDRRSALMAEIAKARARLSRYTGDPDPSVAGAPPELTINRSALFSSISDLPSLRALDAQSAAMDAETRLARADKTPDWKVSATYGRREPNYGDLFSVGVSIDLPLFGRKRQDPKIAARASEAERARFDRLAGEREAIAALEGDLAEHAMHHARMENARDNLVPLARKRAKLDFDSFGAGTVDLGTALLATLTVAEAEVDLLVREAEVARDAIRINLTYAGDRP</sequence>
<dbReference type="InterPro" id="IPR010131">
    <property type="entry name" value="MdtP/NodT-like"/>
</dbReference>
<evidence type="ECO:0000256" key="2">
    <source>
        <dbReference type="SAM" id="SignalP"/>
    </source>
</evidence>
<comment type="similarity">
    <text evidence="1">Belongs to the outer membrane factor (OMF) (TC 1.B.17) family.</text>
</comment>
<evidence type="ECO:0000313" key="3">
    <source>
        <dbReference type="EMBL" id="PXW67593.1"/>
    </source>
</evidence>
<evidence type="ECO:0000313" key="4">
    <source>
        <dbReference type="Proteomes" id="UP000248014"/>
    </source>
</evidence>
<feature type="signal peptide" evidence="2">
    <location>
        <begin position="1"/>
        <end position="18"/>
    </location>
</feature>
<organism evidence="3 4">
    <name type="scientific">Blastomonas natatoria</name>
    <dbReference type="NCBI Taxonomy" id="34015"/>
    <lineage>
        <taxon>Bacteria</taxon>
        <taxon>Pseudomonadati</taxon>
        <taxon>Pseudomonadota</taxon>
        <taxon>Alphaproteobacteria</taxon>
        <taxon>Sphingomonadales</taxon>
        <taxon>Sphingomonadaceae</taxon>
        <taxon>Blastomonas</taxon>
    </lineage>
</organism>
<dbReference type="InterPro" id="IPR003423">
    <property type="entry name" value="OMP_efflux"/>
</dbReference>
<feature type="chain" id="PRO_5016139119" evidence="2">
    <location>
        <begin position="19"/>
        <end position="408"/>
    </location>
</feature>
<comment type="caution">
    <text evidence="3">The sequence shown here is derived from an EMBL/GenBank/DDBJ whole genome shotgun (WGS) entry which is preliminary data.</text>
</comment>
<dbReference type="RefSeq" id="WP_110300433.1">
    <property type="nucleotide sequence ID" value="NZ_QJJM01000027.1"/>
</dbReference>
<dbReference type="AlphaFoldDB" id="A0A2V3UN21"/>
<evidence type="ECO:0000256" key="1">
    <source>
        <dbReference type="ARBA" id="ARBA00007613"/>
    </source>
</evidence>
<protein>
    <submittedName>
        <fullName evidence="3">Cobalt-zinc-cadmium efflux system outer membrane protein</fullName>
    </submittedName>
</protein>
<dbReference type="GO" id="GO:0015562">
    <property type="term" value="F:efflux transmembrane transporter activity"/>
    <property type="evidence" value="ECO:0007669"/>
    <property type="project" value="InterPro"/>
</dbReference>
<accession>A0A2V3UN21</accession>
<dbReference type="Gene3D" id="1.20.1600.10">
    <property type="entry name" value="Outer membrane efflux proteins (OEP)"/>
    <property type="match status" value="1"/>
</dbReference>
<name>A0A2V3UN21_9SPHN</name>
<dbReference type="PANTHER" id="PTHR30203:SF24">
    <property type="entry name" value="BLR4935 PROTEIN"/>
    <property type="match status" value="1"/>
</dbReference>
<keyword evidence="4" id="KW-1185">Reference proteome</keyword>
<dbReference type="EMBL" id="QJJM01000027">
    <property type="protein sequence ID" value="PXW67593.1"/>
    <property type="molecule type" value="Genomic_DNA"/>
</dbReference>
<reference evidence="3 4" key="1">
    <citation type="submission" date="2018-05" db="EMBL/GenBank/DDBJ databases">
        <title>Genomic Encyclopedia of Type Strains, Phase IV (KMG-IV): sequencing the most valuable type-strain genomes for metagenomic binning, comparative biology and taxonomic classification.</title>
        <authorList>
            <person name="Goeker M."/>
        </authorList>
    </citation>
    <scope>NUCLEOTIDE SEQUENCE [LARGE SCALE GENOMIC DNA]</scope>
    <source>
        <strain evidence="3 4">DSM 3183</strain>
    </source>
</reference>
<gene>
    <name evidence="3" type="ORF">C7451_1274</name>
</gene>
<keyword evidence="2" id="KW-0732">Signal</keyword>
<dbReference type="PANTHER" id="PTHR30203">
    <property type="entry name" value="OUTER MEMBRANE CATION EFFLUX PROTEIN"/>
    <property type="match status" value="1"/>
</dbReference>
<dbReference type="Proteomes" id="UP000248014">
    <property type="component" value="Unassembled WGS sequence"/>
</dbReference>